<feature type="compositionally biased region" description="Basic and acidic residues" evidence="1">
    <location>
        <begin position="115"/>
        <end position="124"/>
    </location>
</feature>
<name>A0A1B6E0B5_9HEMI</name>
<organism evidence="2">
    <name type="scientific">Clastoptera arizonana</name>
    <name type="common">Arizona spittle bug</name>
    <dbReference type="NCBI Taxonomy" id="38151"/>
    <lineage>
        <taxon>Eukaryota</taxon>
        <taxon>Metazoa</taxon>
        <taxon>Ecdysozoa</taxon>
        <taxon>Arthropoda</taxon>
        <taxon>Hexapoda</taxon>
        <taxon>Insecta</taxon>
        <taxon>Pterygota</taxon>
        <taxon>Neoptera</taxon>
        <taxon>Paraneoptera</taxon>
        <taxon>Hemiptera</taxon>
        <taxon>Auchenorrhyncha</taxon>
        <taxon>Cercopoidea</taxon>
        <taxon>Clastopteridae</taxon>
        <taxon>Clastoptera</taxon>
    </lineage>
</organism>
<evidence type="ECO:0000256" key="1">
    <source>
        <dbReference type="SAM" id="MobiDB-lite"/>
    </source>
</evidence>
<feature type="non-terminal residue" evidence="2">
    <location>
        <position position="1"/>
    </location>
</feature>
<feature type="region of interest" description="Disordered" evidence="1">
    <location>
        <begin position="245"/>
        <end position="266"/>
    </location>
</feature>
<sequence>SRAPPSSIIFGRNRRESIAAFPGGLTRRDSSSGLGSSFNLQLDIMDDIADVKAARKVKLKMWQTDEKEKICEIQPLEGGAYSRYHQQTSVSMSRRFSDVTGINQPGPSSQPIKRRASEMPRLQKESTSSPVSGKGIVCSNTDLLSIMSSLTSSATEINIISTKDSKVTLEQKRSRMKDSRSNSFDISLLPDIKKNYNGKLSNEASNWFIKRHQPMESKKKIEEESKQKNLVVTFADEKFSWEVTDKPKESKDKSANKSKKVVWDKP</sequence>
<feature type="non-terminal residue" evidence="2">
    <location>
        <position position="266"/>
    </location>
</feature>
<feature type="compositionally biased region" description="Polar residues" evidence="1">
    <location>
        <begin position="100"/>
        <end position="111"/>
    </location>
</feature>
<accession>A0A1B6E0B5</accession>
<proteinExistence type="predicted"/>
<protein>
    <submittedName>
        <fullName evidence="2">Uncharacterized protein</fullName>
    </submittedName>
</protein>
<dbReference type="EMBL" id="GEDC01005943">
    <property type="protein sequence ID" value="JAS31355.1"/>
    <property type="molecule type" value="Transcribed_RNA"/>
</dbReference>
<feature type="region of interest" description="Disordered" evidence="1">
    <location>
        <begin position="100"/>
        <end position="131"/>
    </location>
</feature>
<gene>
    <name evidence="2" type="ORF">g.44861</name>
</gene>
<reference evidence="2" key="1">
    <citation type="submission" date="2015-12" db="EMBL/GenBank/DDBJ databases">
        <title>De novo transcriptome assembly of four potential Pierce s Disease insect vectors from Arizona vineyards.</title>
        <authorList>
            <person name="Tassone E.E."/>
        </authorList>
    </citation>
    <scope>NUCLEOTIDE SEQUENCE</scope>
</reference>
<evidence type="ECO:0000313" key="2">
    <source>
        <dbReference type="EMBL" id="JAS31355.1"/>
    </source>
</evidence>
<dbReference type="AlphaFoldDB" id="A0A1B6E0B5"/>